<dbReference type="InterPro" id="IPR000209">
    <property type="entry name" value="Peptidase_S8/S53_dom"/>
</dbReference>
<feature type="domain" description="Peptidase S53" evidence="12">
    <location>
        <begin position="229"/>
        <end position="586"/>
    </location>
</feature>
<dbReference type="AlphaFoldDB" id="A0A9W9DG29"/>
<sequence>MLFAPLSIRWHLDDSMMIMVPQSFIQSLTLAVSLLSSTVWASTLVVHEKRDSAPSGFIHLGSAPDDKMLNMRINLAMGNQAGLEAALEQASSPTSPTFREWLTKEQVESFAAPTTETVEAVTEWLTSFNITSTPATPAGDWIKFTVPVKVANQLLNTEYSLFNHTQSGQTSVRTLQYSIPSDLQPHVKAVHPTTSFNGPLRGRAPITVVSAARFTPSLEERATVDCNATITPACLQTLYGIPTQMVSSSTKSKIGVAGYTPQNADSEDLSTFLKEFRPDLPSTLNFITELYDGATNVQDGTQAGLEANLDTQYTVGLVNGIPTVYEDIGYTVQDGPDDGYLDSINYLISQSSPPLVFSTSYGFDEESALSLSLTVAYCNAIMQLASRGVSVTFASGDGGVASSPDLQCEGTPFPPTFPTCPYATLVGATQNVPEIGAGLTAGGFSNYFPQQSWQADAVNAYIAKIGNTYAGLYNASGRAYPDVSAQGGTVEIIINGHVDYVGGTSCSSPIFSSVIALLNDELLSAGKSPLGFLNPWIYANPQAFNDITIGNNPGCGTEGFSAYEGWDPVTGMGSPNYAAMRTAAGL</sequence>
<feature type="binding site" evidence="11">
    <location>
        <position position="547"/>
    </location>
    <ligand>
        <name>Ca(2+)</name>
        <dbReference type="ChEBI" id="CHEBI:29108"/>
    </ligand>
</feature>
<comment type="subcellular location">
    <subcellularLocation>
        <location evidence="3">Secreted</location>
        <location evidence="3">Extracellular space</location>
    </subcellularLocation>
</comment>
<evidence type="ECO:0000256" key="1">
    <source>
        <dbReference type="ARBA" id="ARBA00001910"/>
    </source>
</evidence>
<dbReference type="SMART" id="SM00944">
    <property type="entry name" value="Pro-kuma_activ"/>
    <property type="match status" value="1"/>
</dbReference>
<dbReference type="InterPro" id="IPR015366">
    <property type="entry name" value="S53_propep"/>
</dbReference>
<dbReference type="CDD" id="cd11377">
    <property type="entry name" value="Pro-peptidase_S53"/>
    <property type="match status" value="1"/>
</dbReference>
<comment type="cofactor">
    <cofactor evidence="11">
        <name>Ca(2+)</name>
        <dbReference type="ChEBI" id="CHEBI:29108"/>
    </cofactor>
    <text evidence="11">Binds 1 Ca(2+) ion per subunit.</text>
</comment>
<dbReference type="CDD" id="cd04056">
    <property type="entry name" value="Peptidases_S53"/>
    <property type="match status" value="1"/>
</dbReference>
<dbReference type="GO" id="GO:0006508">
    <property type="term" value="P:proteolysis"/>
    <property type="evidence" value="ECO:0007669"/>
    <property type="project" value="UniProtKB-KW"/>
</dbReference>
<keyword evidence="6 11" id="KW-0479">Metal-binding</keyword>
<dbReference type="SUPFAM" id="SSF54897">
    <property type="entry name" value="Protease propeptides/inhibitors"/>
    <property type="match status" value="1"/>
</dbReference>
<evidence type="ECO:0000256" key="5">
    <source>
        <dbReference type="ARBA" id="ARBA00022670"/>
    </source>
</evidence>
<dbReference type="EC" id="3.4.14.10" evidence="4"/>
<dbReference type="Pfam" id="PF09286">
    <property type="entry name" value="Pro-kuma_activ"/>
    <property type="match status" value="1"/>
</dbReference>
<dbReference type="SUPFAM" id="SSF52743">
    <property type="entry name" value="Subtilisin-like"/>
    <property type="match status" value="1"/>
</dbReference>
<dbReference type="GO" id="GO:0046872">
    <property type="term" value="F:metal ion binding"/>
    <property type="evidence" value="ECO:0007669"/>
    <property type="project" value="UniProtKB-UniRule"/>
</dbReference>
<evidence type="ECO:0000313" key="13">
    <source>
        <dbReference type="EMBL" id="KAJ4467467.1"/>
    </source>
</evidence>
<keyword evidence="5 11" id="KW-0645">Protease</keyword>
<accession>A0A9W9DG29</accession>
<dbReference type="GO" id="GO:0008240">
    <property type="term" value="F:tripeptidyl-peptidase activity"/>
    <property type="evidence" value="ECO:0007669"/>
    <property type="project" value="UniProtKB-EC"/>
</dbReference>
<dbReference type="PANTHER" id="PTHR14218">
    <property type="entry name" value="PROTEASE S8 TRIPEPTIDYL PEPTIDASE I CLN2"/>
    <property type="match status" value="1"/>
</dbReference>
<evidence type="ECO:0000256" key="7">
    <source>
        <dbReference type="ARBA" id="ARBA00022801"/>
    </source>
</evidence>
<reference evidence="13" key="1">
    <citation type="submission" date="2022-08" db="EMBL/GenBank/DDBJ databases">
        <authorList>
            <consortium name="DOE Joint Genome Institute"/>
            <person name="Min B."/>
            <person name="Riley R."/>
            <person name="Sierra-Patev S."/>
            <person name="Naranjo-Ortiz M."/>
            <person name="Looney B."/>
            <person name="Konkel Z."/>
            <person name="Slot J.C."/>
            <person name="Sakamoto Y."/>
            <person name="Steenwyk J.L."/>
            <person name="Rokas A."/>
            <person name="Carro J."/>
            <person name="Camarero S."/>
            <person name="Ferreira P."/>
            <person name="Molpeceres G."/>
            <person name="Ruiz-Duenas F.J."/>
            <person name="Serrano A."/>
            <person name="Henrissat B."/>
            <person name="Drula E."/>
            <person name="Hughes K.W."/>
            <person name="Mata J.L."/>
            <person name="Ishikawa N.K."/>
            <person name="Vargas-Isla R."/>
            <person name="Ushijima S."/>
            <person name="Smith C.A."/>
            <person name="Ahrendt S."/>
            <person name="Andreopoulos W."/>
            <person name="He G."/>
            <person name="Labutti K."/>
            <person name="Lipzen A."/>
            <person name="Ng V."/>
            <person name="Sandor L."/>
            <person name="Barry K."/>
            <person name="Martinez A.T."/>
            <person name="Xiao Y."/>
            <person name="Gibbons J.G."/>
            <person name="Terashima K."/>
            <person name="Hibbett D.S."/>
            <person name="Grigoriev I.V."/>
        </authorList>
    </citation>
    <scope>NUCLEOTIDE SEQUENCE</scope>
    <source>
        <strain evidence="13">Sp2 HRB7682 ss15</strain>
    </source>
</reference>
<dbReference type="Proteomes" id="UP001150238">
    <property type="component" value="Unassembled WGS sequence"/>
</dbReference>
<evidence type="ECO:0000256" key="3">
    <source>
        <dbReference type="ARBA" id="ARBA00004239"/>
    </source>
</evidence>
<feature type="binding site" evidence="11">
    <location>
        <position position="567"/>
    </location>
    <ligand>
        <name>Ca(2+)</name>
        <dbReference type="ChEBI" id="CHEBI:29108"/>
    </ligand>
</feature>
<keyword evidence="8 11" id="KW-0720">Serine protease</keyword>
<evidence type="ECO:0000256" key="6">
    <source>
        <dbReference type="ARBA" id="ARBA00022723"/>
    </source>
</evidence>
<evidence type="ECO:0000256" key="11">
    <source>
        <dbReference type="PROSITE-ProRule" id="PRU01032"/>
    </source>
</evidence>
<feature type="binding site" evidence="11">
    <location>
        <position position="546"/>
    </location>
    <ligand>
        <name>Ca(2+)</name>
        <dbReference type="ChEBI" id="CHEBI:29108"/>
    </ligand>
</feature>
<protein>
    <recommendedName>
        <fullName evidence="4">tripeptidyl-peptidase II</fullName>
        <ecNumber evidence="4">3.4.14.10</ecNumber>
    </recommendedName>
</protein>
<organism evidence="13 14">
    <name type="scientific">Lentinula lateritia</name>
    <dbReference type="NCBI Taxonomy" id="40482"/>
    <lineage>
        <taxon>Eukaryota</taxon>
        <taxon>Fungi</taxon>
        <taxon>Dikarya</taxon>
        <taxon>Basidiomycota</taxon>
        <taxon>Agaricomycotina</taxon>
        <taxon>Agaricomycetes</taxon>
        <taxon>Agaricomycetidae</taxon>
        <taxon>Agaricales</taxon>
        <taxon>Marasmiineae</taxon>
        <taxon>Omphalotaceae</taxon>
        <taxon>Lentinula</taxon>
    </lineage>
</organism>
<dbReference type="InterPro" id="IPR036852">
    <property type="entry name" value="Peptidase_S8/S53_dom_sf"/>
</dbReference>
<feature type="active site" description="Charge relay system" evidence="11">
    <location>
        <position position="306"/>
    </location>
</feature>
<comment type="function">
    <text evidence="2">Secreted tripeptidyl-peptidase which degrades proteins at acidic pHs and is involved in virulence.</text>
</comment>
<dbReference type="GO" id="GO:0005576">
    <property type="term" value="C:extracellular region"/>
    <property type="evidence" value="ECO:0007669"/>
    <property type="project" value="UniProtKB-SubCell"/>
</dbReference>
<dbReference type="GO" id="GO:0004252">
    <property type="term" value="F:serine-type endopeptidase activity"/>
    <property type="evidence" value="ECO:0007669"/>
    <property type="project" value="UniProtKB-UniRule"/>
</dbReference>
<dbReference type="EMBL" id="JANVFS010000041">
    <property type="protein sequence ID" value="KAJ4467467.1"/>
    <property type="molecule type" value="Genomic_DNA"/>
</dbReference>
<name>A0A9W9DG29_9AGAR</name>
<dbReference type="InterPro" id="IPR030400">
    <property type="entry name" value="Sedolisin_dom"/>
</dbReference>
<dbReference type="InterPro" id="IPR050819">
    <property type="entry name" value="Tripeptidyl-peptidase_I"/>
</dbReference>
<dbReference type="Gene3D" id="3.40.50.200">
    <property type="entry name" value="Peptidase S8/S53 domain"/>
    <property type="match status" value="1"/>
</dbReference>
<keyword evidence="10" id="KW-0865">Zymogen</keyword>
<evidence type="ECO:0000256" key="8">
    <source>
        <dbReference type="ARBA" id="ARBA00022825"/>
    </source>
</evidence>
<keyword evidence="7 11" id="KW-0378">Hydrolase</keyword>
<reference evidence="13" key="2">
    <citation type="journal article" date="2023" name="Proc. Natl. Acad. Sci. U.S.A.">
        <title>A global phylogenomic analysis of the shiitake genus Lentinula.</title>
        <authorList>
            <person name="Sierra-Patev S."/>
            <person name="Min B."/>
            <person name="Naranjo-Ortiz M."/>
            <person name="Looney B."/>
            <person name="Konkel Z."/>
            <person name="Slot J.C."/>
            <person name="Sakamoto Y."/>
            <person name="Steenwyk J.L."/>
            <person name="Rokas A."/>
            <person name="Carro J."/>
            <person name="Camarero S."/>
            <person name="Ferreira P."/>
            <person name="Molpeceres G."/>
            <person name="Ruiz-Duenas F.J."/>
            <person name="Serrano A."/>
            <person name="Henrissat B."/>
            <person name="Drula E."/>
            <person name="Hughes K.W."/>
            <person name="Mata J.L."/>
            <person name="Ishikawa N.K."/>
            <person name="Vargas-Isla R."/>
            <person name="Ushijima S."/>
            <person name="Smith C.A."/>
            <person name="Donoghue J."/>
            <person name="Ahrendt S."/>
            <person name="Andreopoulos W."/>
            <person name="He G."/>
            <person name="LaButti K."/>
            <person name="Lipzen A."/>
            <person name="Ng V."/>
            <person name="Riley R."/>
            <person name="Sandor L."/>
            <person name="Barry K."/>
            <person name="Martinez A.T."/>
            <person name="Xiao Y."/>
            <person name="Gibbons J.G."/>
            <person name="Terashima K."/>
            <person name="Grigoriev I.V."/>
            <person name="Hibbett D."/>
        </authorList>
    </citation>
    <scope>NUCLEOTIDE SEQUENCE</scope>
    <source>
        <strain evidence="13">Sp2 HRB7682 ss15</strain>
    </source>
</reference>
<feature type="binding site" evidence="11">
    <location>
        <position position="565"/>
    </location>
    <ligand>
        <name>Ca(2+)</name>
        <dbReference type="ChEBI" id="CHEBI:29108"/>
    </ligand>
</feature>
<evidence type="ECO:0000256" key="4">
    <source>
        <dbReference type="ARBA" id="ARBA00012462"/>
    </source>
</evidence>
<dbReference type="PANTHER" id="PTHR14218:SF15">
    <property type="entry name" value="TRIPEPTIDYL-PEPTIDASE 1"/>
    <property type="match status" value="1"/>
</dbReference>
<comment type="catalytic activity">
    <reaction evidence="1">
        <text>Release of an N-terminal tripeptide from a polypeptide.</text>
        <dbReference type="EC" id="3.4.14.10"/>
    </reaction>
</comment>
<proteinExistence type="predicted"/>
<gene>
    <name evidence="13" type="ORF">C8J55DRAFT_230085</name>
</gene>
<evidence type="ECO:0000256" key="9">
    <source>
        <dbReference type="ARBA" id="ARBA00022837"/>
    </source>
</evidence>
<evidence type="ECO:0000313" key="14">
    <source>
        <dbReference type="Proteomes" id="UP001150238"/>
    </source>
</evidence>
<feature type="active site" description="Charge relay system" evidence="11">
    <location>
        <position position="505"/>
    </location>
</feature>
<dbReference type="PROSITE" id="PS51695">
    <property type="entry name" value="SEDOLISIN"/>
    <property type="match status" value="1"/>
</dbReference>
<evidence type="ECO:0000256" key="10">
    <source>
        <dbReference type="ARBA" id="ARBA00023145"/>
    </source>
</evidence>
<comment type="caution">
    <text evidence="13">The sequence shown here is derived from an EMBL/GenBank/DDBJ whole genome shotgun (WGS) entry which is preliminary data.</text>
</comment>
<feature type="active site" description="Charge relay system" evidence="11">
    <location>
        <position position="310"/>
    </location>
</feature>
<keyword evidence="9 11" id="KW-0106">Calcium</keyword>
<evidence type="ECO:0000259" key="12">
    <source>
        <dbReference type="PROSITE" id="PS51695"/>
    </source>
</evidence>
<dbReference type="Pfam" id="PF00082">
    <property type="entry name" value="Peptidase_S8"/>
    <property type="match status" value="1"/>
</dbReference>
<evidence type="ECO:0000256" key="2">
    <source>
        <dbReference type="ARBA" id="ARBA00002451"/>
    </source>
</evidence>